<dbReference type="InterPro" id="IPR055438">
    <property type="entry name" value="AstE_AspA_cat"/>
</dbReference>
<evidence type="ECO:0000259" key="5">
    <source>
        <dbReference type="Pfam" id="PF24827"/>
    </source>
</evidence>
<feature type="domain" description="Succinylglutamate desuccinylase/Aspartoacylase catalytic" evidence="5">
    <location>
        <begin position="30"/>
        <end position="265"/>
    </location>
</feature>
<dbReference type="PANTHER" id="PTHR37326">
    <property type="entry name" value="BLL3975 PROTEIN"/>
    <property type="match status" value="1"/>
</dbReference>
<proteinExistence type="predicted"/>
<sequence>MQIVDFPLLQASLNSNKVVSSYHYGQPGSGLKVYIQAGLHADEHPGMLVAHYLRLALQQEEAAGNLQGEVILVPLANPLGLDQKILGYLLGRFEQGSGQNFNRYYTDLAALVAGRVESKLGKDAEANVVLIRAAMLEALAELQPENELDSLRLRLQSLACDADILLDLHCDLEAALHLYIHSEQIKQGHELAQHLGCEVTLYAEAGNGQPFDEAHSGPWANLATRFPKAAIPMACFAATVELRGQTDVSSGQAKADAEAILNYLRAKGVLKGQPEAASKVREPKPLAAVEVTKAPSAGLVDFLVQPGQWVSPGQPLLRVINPLGGAETELCSSIEGIVYARNRQRYAHTGMELMFVSGEEPIRSGHLLSP</sequence>
<evidence type="ECO:0000313" key="6">
    <source>
        <dbReference type="EMBL" id="MFB9885531.1"/>
    </source>
</evidence>
<keyword evidence="2" id="KW-0479">Metal-binding</keyword>
<dbReference type="InterPro" id="IPR053138">
    <property type="entry name" value="N-alpha-Ac-DABA_deacetylase"/>
</dbReference>
<evidence type="ECO:0000256" key="4">
    <source>
        <dbReference type="ARBA" id="ARBA00022833"/>
    </source>
</evidence>
<dbReference type="PANTHER" id="PTHR37326:SF1">
    <property type="entry name" value="BLL3975 PROTEIN"/>
    <property type="match status" value="1"/>
</dbReference>
<organism evidence="6 7">
    <name type="scientific">Balneatrix alpica</name>
    <dbReference type="NCBI Taxonomy" id="75684"/>
    <lineage>
        <taxon>Bacteria</taxon>
        <taxon>Pseudomonadati</taxon>
        <taxon>Pseudomonadota</taxon>
        <taxon>Gammaproteobacteria</taxon>
        <taxon>Oceanospirillales</taxon>
        <taxon>Balneatrichaceae</taxon>
        <taxon>Balneatrix</taxon>
    </lineage>
</organism>
<dbReference type="SUPFAM" id="SSF53187">
    <property type="entry name" value="Zn-dependent exopeptidases"/>
    <property type="match status" value="1"/>
</dbReference>
<dbReference type="Gene3D" id="3.40.630.10">
    <property type="entry name" value="Zn peptidases"/>
    <property type="match status" value="1"/>
</dbReference>
<comment type="cofactor">
    <cofactor evidence="1">
        <name>Zn(2+)</name>
        <dbReference type="ChEBI" id="CHEBI:29105"/>
    </cofactor>
</comment>
<dbReference type="CDD" id="cd06250">
    <property type="entry name" value="M14_PaAOTO_like"/>
    <property type="match status" value="1"/>
</dbReference>
<dbReference type="Pfam" id="PF24827">
    <property type="entry name" value="AstE_AspA_cat"/>
    <property type="match status" value="1"/>
</dbReference>
<comment type="caution">
    <text evidence="6">The sequence shown here is derived from an EMBL/GenBank/DDBJ whole genome shotgun (WGS) entry which is preliminary data.</text>
</comment>
<keyword evidence="4" id="KW-0862">Zinc</keyword>
<dbReference type="GO" id="GO:0016787">
    <property type="term" value="F:hydrolase activity"/>
    <property type="evidence" value="ECO:0007669"/>
    <property type="project" value="UniProtKB-KW"/>
</dbReference>
<dbReference type="EMBL" id="JBHLZN010000001">
    <property type="protein sequence ID" value="MFB9885531.1"/>
    <property type="molecule type" value="Genomic_DNA"/>
</dbReference>
<dbReference type="Proteomes" id="UP001589628">
    <property type="component" value="Unassembled WGS sequence"/>
</dbReference>
<keyword evidence="3 6" id="KW-0378">Hydrolase</keyword>
<evidence type="ECO:0000256" key="1">
    <source>
        <dbReference type="ARBA" id="ARBA00001947"/>
    </source>
</evidence>
<dbReference type="EC" id="3.5.1.-" evidence="6"/>
<accession>A0ABV5Z8D1</accession>
<evidence type="ECO:0000256" key="2">
    <source>
        <dbReference type="ARBA" id="ARBA00022723"/>
    </source>
</evidence>
<evidence type="ECO:0000256" key="3">
    <source>
        <dbReference type="ARBA" id="ARBA00022801"/>
    </source>
</evidence>
<keyword evidence="7" id="KW-1185">Reference proteome</keyword>
<reference evidence="6 7" key="1">
    <citation type="submission" date="2024-09" db="EMBL/GenBank/DDBJ databases">
        <authorList>
            <person name="Sun Q."/>
            <person name="Mori K."/>
        </authorList>
    </citation>
    <scope>NUCLEOTIDE SEQUENCE [LARGE SCALE GENOMIC DNA]</scope>
    <source>
        <strain evidence="6 7">ATCC 51285</strain>
    </source>
</reference>
<evidence type="ECO:0000313" key="7">
    <source>
        <dbReference type="Proteomes" id="UP001589628"/>
    </source>
</evidence>
<gene>
    <name evidence="6" type="ORF">ACFFLH_03805</name>
</gene>
<name>A0ABV5Z8D1_9GAMM</name>
<dbReference type="RefSeq" id="WP_027313624.1">
    <property type="nucleotide sequence ID" value="NZ_JBHLZN010000001.1"/>
</dbReference>
<protein>
    <submittedName>
        <fullName evidence="6">Succinylglutamate desuccinylase/aspartoacylase family protein</fullName>
        <ecNumber evidence="6">3.5.1.-</ecNumber>
    </submittedName>
</protein>